<evidence type="ECO:0000256" key="1">
    <source>
        <dbReference type="SAM" id="MobiDB-lite"/>
    </source>
</evidence>
<feature type="compositionally biased region" description="Basic and acidic residues" evidence="1">
    <location>
        <begin position="123"/>
        <end position="140"/>
    </location>
</feature>
<proteinExistence type="predicted"/>
<name>A0A9W7CN27_9STRA</name>
<evidence type="ECO:0000313" key="3">
    <source>
        <dbReference type="Proteomes" id="UP001165082"/>
    </source>
</evidence>
<protein>
    <submittedName>
        <fullName evidence="2">Uncharacterized protein</fullName>
    </submittedName>
</protein>
<dbReference type="AlphaFoldDB" id="A0A9W7CN27"/>
<dbReference type="OrthoDB" id="199925at2759"/>
<dbReference type="EMBL" id="BRXZ01000219">
    <property type="protein sequence ID" value="GMI07679.1"/>
    <property type="molecule type" value="Genomic_DNA"/>
</dbReference>
<organism evidence="2 3">
    <name type="scientific">Triparma retinervis</name>
    <dbReference type="NCBI Taxonomy" id="2557542"/>
    <lineage>
        <taxon>Eukaryota</taxon>
        <taxon>Sar</taxon>
        <taxon>Stramenopiles</taxon>
        <taxon>Ochrophyta</taxon>
        <taxon>Bolidophyceae</taxon>
        <taxon>Parmales</taxon>
        <taxon>Triparmaceae</taxon>
        <taxon>Triparma</taxon>
    </lineage>
</organism>
<keyword evidence="3" id="KW-1185">Reference proteome</keyword>
<gene>
    <name evidence="2" type="ORF">TrRE_jg6264</name>
</gene>
<accession>A0A9W7CN27</accession>
<feature type="region of interest" description="Disordered" evidence="1">
    <location>
        <begin position="69"/>
        <end position="140"/>
    </location>
</feature>
<reference evidence="2" key="1">
    <citation type="submission" date="2022-07" db="EMBL/GenBank/DDBJ databases">
        <title>Genome analysis of Parmales, a sister group of diatoms, reveals the evolutionary specialization of diatoms from phago-mixotrophs to photoautotrophs.</title>
        <authorList>
            <person name="Ban H."/>
            <person name="Sato S."/>
            <person name="Yoshikawa S."/>
            <person name="Kazumasa Y."/>
            <person name="Nakamura Y."/>
            <person name="Ichinomiya M."/>
            <person name="Saitoh K."/>
            <person name="Sato N."/>
            <person name="Blanc-Mathieu R."/>
            <person name="Endo H."/>
            <person name="Kuwata A."/>
            <person name="Ogata H."/>
        </authorList>
    </citation>
    <scope>NUCLEOTIDE SEQUENCE</scope>
</reference>
<evidence type="ECO:0000313" key="2">
    <source>
        <dbReference type="EMBL" id="GMI07679.1"/>
    </source>
</evidence>
<comment type="caution">
    <text evidence="2">The sequence shown here is derived from an EMBL/GenBank/DDBJ whole genome shotgun (WGS) entry which is preliminary data.</text>
</comment>
<dbReference type="Proteomes" id="UP001165082">
    <property type="component" value="Unassembled WGS sequence"/>
</dbReference>
<sequence length="398" mass="43887">MSGVWPKAFERDWPGKKEGAAAARNEDLDFADKDLDYEIQQATSSIPPSITGYNSRLSPTQQTMARLTPPLILPKDHGPIVKPVGEEGEANPASRGDIGSRRKFKRPQSVASTVPFKLTTTEGEGRAIKYGDKWRSPGDKHSYKGVEGGVEGIEKSHSHLPPSSRDPASFLHSSSVSSLVSQSNMSVSSLNHLSNVGSLSFSPPDKTTSNISLSPSYISRILRASQSVTSLSTREYYDPDSSPTTRGHLFLCKKLHSSPGAPHRVKSSSCSLAGSKRPLFRSNTSVDRTGCGKMGLVEFPVKDSMFNSYRIEDQGALEGKVSPDAKWKAERVLPGSGENTKAVRNEEFWKNIERQGKRYNLSKKQREKTSRVGLDRITLLQSNNMREVRRRMRGNTHV</sequence>